<gene>
    <name evidence="2" type="ORF">HGG74_19820</name>
</gene>
<dbReference type="Proteomes" id="UP000544090">
    <property type="component" value="Unassembled WGS sequence"/>
</dbReference>
<evidence type="ECO:0000313" key="3">
    <source>
        <dbReference type="Proteomes" id="UP000544090"/>
    </source>
</evidence>
<dbReference type="Pfam" id="PF04964">
    <property type="entry name" value="Flp_Fap"/>
    <property type="match status" value="1"/>
</dbReference>
<dbReference type="RefSeq" id="WP_168489168.1">
    <property type="nucleotide sequence ID" value="NZ_JAAZSQ010000032.1"/>
</dbReference>
<keyword evidence="3" id="KW-1185">Reference proteome</keyword>
<keyword evidence="1" id="KW-1133">Transmembrane helix</keyword>
<protein>
    <submittedName>
        <fullName evidence="2">Flp family type IVb pilin</fullName>
    </submittedName>
</protein>
<proteinExistence type="predicted"/>
<accession>A0A7X6K7S0</accession>
<dbReference type="EMBL" id="JAAZSQ010000032">
    <property type="protein sequence ID" value="NKX56725.1"/>
    <property type="molecule type" value="Genomic_DNA"/>
</dbReference>
<keyword evidence="1" id="KW-0812">Transmembrane</keyword>
<evidence type="ECO:0000313" key="2">
    <source>
        <dbReference type="EMBL" id="NKX56725.1"/>
    </source>
</evidence>
<organism evidence="2 3">
    <name type="scientific">Arthrobacter mobilis</name>
    <dbReference type="NCBI Taxonomy" id="2724944"/>
    <lineage>
        <taxon>Bacteria</taxon>
        <taxon>Bacillati</taxon>
        <taxon>Actinomycetota</taxon>
        <taxon>Actinomycetes</taxon>
        <taxon>Micrococcales</taxon>
        <taxon>Micrococcaceae</taxon>
        <taxon>Arthrobacter</taxon>
    </lineage>
</organism>
<feature type="transmembrane region" description="Helical" evidence="1">
    <location>
        <begin position="31"/>
        <end position="53"/>
    </location>
</feature>
<reference evidence="2 3" key="1">
    <citation type="submission" date="2020-04" db="EMBL/GenBank/DDBJ databases">
        <title>Arthrobacter sp. nov.</title>
        <authorList>
            <person name="Liu S."/>
        </authorList>
    </citation>
    <scope>NUCLEOTIDE SEQUENCE [LARGE SCALE GENOMIC DNA]</scope>
    <source>
        <strain evidence="2 3">E918</strain>
    </source>
</reference>
<dbReference type="AlphaFoldDB" id="A0A7X6K7S0"/>
<keyword evidence="1" id="KW-0472">Membrane</keyword>
<evidence type="ECO:0000256" key="1">
    <source>
        <dbReference type="SAM" id="Phobius"/>
    </source>
</evidence>
<name>A0A7X6K7S0_9MICC</name>
<dbReference type="InterPro" id="IPR007047">
    <property type="entry name" value="Flp_Fap"/>
</dbReference>
<sequence length="65" mass="7017">MLPFYASLTSFFSMVKKRVFKDETGATAVEYGLIIGLIAVVVITGLLLLGPAIRDLFTDVAGRLP</sequence>
<comment type="caution">
    <text evidence="2">The sequence shown here is derived from an EMBL/GenBank/DDBJ whole genome shotgun (WGS) entry which is preliminary data.</text>
</comment>